<dbReference type="RefSeq" id="WP_190129562.1">
    <property type="nucleotide sequence ID" value="NZ_BNBD01000004.1"/>
</dbReference>
<evidence type="ECO:0000313" key="1">
    <source>
        <dbReference type="EMBL" id="GHF42460.1"/>
    </source>
</evidence>
<name>A0A919ECM6_9ACTN</name>
<keyword evidence="2" id="KW-1185">Reference proteome</keyword>
<gene>
    <name evidence="1" type="ORF">GCM10010218_24510</name>
</gene>
<evidence type="ECO:0000313" key="2">
    <source>
        <dbReference type="Proteomes" id="UP000638313"/>
    </source>
</evidence>
<comment type="caution">
    <text evidence="1">The sequence shown here is derived from an EMBL/GenBank/DDBJ whole genome shotgun (WGS) entry which is preliminary data.</text>
</comment>
<dbReference type="Proteomes" id="UP000638313">
    <property type="component" value="Unassembled WGS sequence"/>
</dbReference>
<dbReference type="EMBL" id="BNBD01000004">
    <property type="protein sequence ID" value="GHF42460.1"/>
    <property type="molecule type" value="Genomic_DNA"/>
</dbReference>
<reference evidence="1" key="2">
    <citation type="submission" date="2020-09" db="EMBL/GenBank/DDBJ databases">
        <authorList>
            <person name="Sun Q."/>
            <person name="Ohkuma M."/>
        </authorList>
    </citation>
    <scope>NUCLEOTIDE SEQUENCE</scope>
    <source>
        <strain evidence="1">JCM 4059</strain>
    </source>
</reference>
<accession>A0A919ECM6</accession>
<sequence>MTRTDPRRRIAALQRAHDELLGAARSAVTAYWDGDTEPLSLLIDTLDRLGALPEYAPQLTDQALDALAAADTPLVGRRIA</sequence>
<dbReference type="AlphaFoldDB" id="A0A919ECM6"/>
<proteinExistence type="predicted"/>
<reference evidence="1" key="1">
    <citation type="journal article" date="2014" name="Int. J. Syst. Evol. Microbiol.">
        <title>Complete genome sequence of Corynebacterium casei LMG S-19264T (=DSM 44701T), isolated from a smear-ripened cheese.</title>
        <authorList>
            <consortium name="US DOE Joint Genome Institute (JGI-PGF)"/>
            <person name="Walter F."/>
            <person name="Albersmeier A."/>
            <person name="Kalinowski J."/>
            <person name="Ruckert C."/>
        </authorList>
    </citation>
    <scope>NUCLEOTIDE SEQUENCE</scope>
    <source>
        <strain evidence="1">JCM 4059</strain>
    </source>
</reference>
<protein>
    <submittedName>
        <fullName evidence="1">Uncharacterized protein</fullName>
    </submittedName>
</protein>
<organism evidence="1 2">
    <name type="scientific">Streptomyces mashuensis</name>
    <dbReference type="NCBI Taxonomy" id="33904"/>
    <lineage>
        <taxon>Bacteria</taxon>
        <taxon>Bacillati</taxon>
        <taxon>Actinomycetota</taxon>
        <taxon>Actinomycetes</taxon>
        <taxon>Kitasatosporales</taxon>
        <taxon>Streptomycetaceae</taxon>
        <taxon>Streptomyces</taxon>
    </lineage>
</organism>